<evidence type="ECO:0000313" key="8">
    <source>
        <dbReference type="Proteomes" id="UP000282674"/>
    </source>
</evidence>
<sequence>MWDTRTGRTRPRGDGVRGPRGETSEASGNGRGTAEGARRAGGDMRQRILDAAADCLIEGGFASGRILSAIARKAGVSRPTLYKYGGTVEDIRHALVQRELTRFLEALAPRLEAMAWSTDYATELMVFVVGYARGHTLLNAALRDVPEIVLPEFTLKADGPIRRIAELAEPIVAKHVEAGRIPPVDVTLLTDALFRITLSIVLIQGPYDFDDPEVLRGYLRNALGMIAGLH</sequence>
<organism evidence="7 8">
    <name type="scientific">Actinomadura harenae</name>
    <dbReference type="NCBI Taxonomy" id="2483351"/>
    <lineage>
        <taxon>Bacteria</taxon>
        <taxon>Bacillati</taxon>
        <taxon>Actinomycetota</taxon>
        <taxon>Actinomycetes</taxon>
        <taxon>Streptosporangiales</taxon>
        <taxon>Thermomonosporaceae</taxon>
        <taxon>Actinomadura</taxon>
    </lineage>
</organism>
<dbReference type="Proteomes" id="UP000282674">
    <property type="component" value="Unassembled WGS sequence"/>
</dbReference>
<reference evidence="7 8" key="1">
    <citation type="submission" date="2018-10" db="EMBL/GenBank/DDBJ databases">
        <title>Isolation from soil.</title>
        <authorList>
            <person name="Hu J."/>
        </authorList>
    </citation>
    <scope>NUCLEOTIDE SEQUENCE [LARGE SCALE GENOMIC DNA]</scope>
    <source>
        <strain evidence="7 8">NEAU-Ht49</strain>
    </source>
</reference>
<feature type="DNA-binding region" description="H-T-H motif" evidence="4">
    <location>
        <begin position="66"/>
        <end position="85"/>
    </location>
</feature>
<gene>
    <name evidence="7" type="ORF">EBO15_22460</name>
</gene>
<comment type="caution">
    <text evidence="7">The sequence shown here is derived from an EMBL/GenBank/DDBJ whole genome shotgun (WGS) entry which is preliminary data.</text>
</comment>
<dbReference type="PANTHER" id="PTHR30055:SF238">
    <property type="entry name" value="MYCOFACTOCIN BIOSYNTHESIS TRANSCRIPTIONAL REGULATOR MFTR-RELATED"/>
    <property type="match status" value="1"/>
</dbReference>
<keyword evidence="2 4" id="KW-0238">DNA-binding</keyword>
<evidence type="ECO:0000256" key="1">
    <source>
        <dbReference type="ARBA" id="ARBA00023015"/>
    </source>
</evidence>
<feature type="domain" description="HTH tetR-type" evidence="6">
    <location>
        <begin position="42"/>
        <end position="103"/>
    </location>
</feature>
<dbReference type="EMBL" id="RFFG01000041">
    <property type="protein sequence ID" value="RMI41568.1"/>
    <property type="molecule type" value="Genomic_DNA"/>
</dbReference>
<dbReference type="PROSITE" id="PS50977">
    <property type="entry name" value="HTH_TETR_2"/>
    <property type="match status" value="1"/>
</dbReference>
<evidence type="ECO:0000256" key="2">
    <source>
        <dbReference type="ARBA" id="ARBA00023125"/>
    </source>
</evidence>
<accession>A0A3M2M377</accession>
<dbReference type="PANTHER" id="PTHR30055">
    <property type="entry name" value="HTH-TYPE TRANSCRIPTIONAL REGULATOR RUTR"/>
    <property type="match status" value="1"/>
</dbReference>
<dbReference type="OrthoDB" id="6077212at2"/>
<dbReference type="GO" id="GO:0003700">
    <property type="term" value="F:DNA-binding transcription factor activity"/>
    <property type="evidence" value="ECO:0007669"/>
    <property type="project" value="TreeGrafter"/>
</dbReference>
<proteinExistence type="predicted"/>
<evidence type="ECO:0000313" key="7">
    <source>
        <dbReference type="EMBL" id="RMI41568.1"/>
    </source>
</evidence>
<evidence type="ECO:0000256" key="5">
    <source>
        <dbReference type="SAM" id="MobiDB-lite"/>
    </source>
</evidence>
<keyword evidence="1" id="KW-0805">Transcription regulation</keyword>
<evidence type="ECO:0000259" key="6">
    <source>
        <dbReference type="PROSITE" id="PS50977"/>
    </source>
</evidence>
<feature type="compositionally biased region" description="Basic and acidic residues" evidence="5">
    <location>
        <begin position="11"/>
        <end position="23"/>
    </location>
</feature>
<dbReference type="AlphaFoldDB" id="A0A3M2M377"/>
<dbReference type="InterPro" id="IPR001647">
    <property type="entry name" value="HTH_TetR"/>
</dbReference>
<protein>
    <submittedName>
        <fullName evidence="7">TetR/AcrR family transcriptional regulator</fullName>
    </submittedName>
</protein>
<dbReference type="Pfam" id="PF00440">
    <property type="entry name" value="TetR_N"/>
    <property type="match status" value="1"/>
</dbReference>
<dbReference type="GO" id="GO:0000976">
    <property type="term" value="F:transcription cis-regulatory region binding"/>
    <property type="evidence" value="ECO:0007669"/>
    <property type="project" value="TreeGrafter"/>
</dbReference>
<keyword evidence="3" id="KW-0804">Transcription</keyword>
<evidence type="ECO:0000256" key="4">
    <source>
        <dbReference type="PROSITE-ProRule" id="PRU00335"/>
    </source>
</evidence>
<keyword evidence="8" id="KW-1185">Reference proteome</keyword>
<feature type="region of interest" description="Disordered" evidence="5">
    <location>
        <begin position="1"/>
        <end position="41"/>
    </location>
</feature>
<name>A0A3M2M377_9ACTN</name>
<dbReference type="Gene3D" id="1.10.357.10">
    <property type="entry name" value="Tetracycline Repressor, domain 2"/>
    <property type="match status" value="1"/>
</dbReference>
<dbReference type="InterPro" id="IPR009057">
    <property type="entry name" value="Homeodomain-like_sf"/>
</dbReference>
<evidence type="ECO:0000256" key="3">
    <source>
        <dbReference type="ARBA" id="ARBA00023163"/>
    </source>
</evidence>
<dbReference type="SUPFAM" id="SSF46689">
    <property type="entry name" value="Homeodomain-like"/>
    <property type="match status" value="1"/>
</dbReference>
<dbReference type="InterPro" id="IPR050109">
    <property type="entry name" value="HTH-type_TetR-like_transc_reg"/>
</dbReference>